<dbReference type="GO" id="GO:0005524">
    <property type="term" value="F:ATP binding"/>
    <property type="evidence" value="ECO:0007669"/>
    <property type="project" value="UniProtKB-KW"/>
</dbReference>
<evidence type="ECO:0000313" key="4">
    <source>
        <dbReference type="EMBL" id="KVI11279.1"/>
    </source>
</evidence>
<dbReference type="Gene3D" id="3.40.50.300">
    <property type="entry name" value="P-loop containing nucleotide triphosphate hydrolases"/>
    <property type="match status" value="1"/>
</dbReference>
<dbReference type="GO" id="GO:0000055">
    <property type="term" value="P:ribosomal large subunit export from nucleus"/>
    <property type="evidence" value="ECO:0007669"/>
    <property type="project" value="TreeGrafter"/>
</dbReference>
<dbReference type="InterPro" id="IPR011704">
    <property type="entry name" value="ATPase_dyneun-rel_AAA"/>
</dbReference>
<evidence type="ECO:0000256" key="1">
    <source>
        <dbReference type="ARBA" id="ARBA00022741"/>
    </source>
</evidence>
<dbReference type="GO" id="GO:0030687">
    <property type="term" value="C:preribosome, large subunit precursor"/>
    <property type="evidence" value="ECO:0007669"/>
    <property type="project" value="TreeGrafter"/>
</dbReference>
<keyword evidence="2" id="KW-0067">ATP-binding</keyword>
<keyword evidence="5" id="KW-1185">Reference proteome</keyword>
<gene>
    <name evidence="4" type="ORF">Ccrd_010311</name>
</gene>
<evidence type="ECO:0000313" key="5">
    <source>
        <dbReference type="Proteomes" id="UP000243975"/>
    </source>
</evidence>
<evidence type="ECO:0000259" key="3">
    <source>
        <dbReference type="Pfam" id="PF07728"/>
    </source>
</evidence>
<keyword evidence="1" id="KW-0547">Nucleotide-binding</keyword>
<dbReference type="Gramene" id="KVI11279">
    <property type="protein sequence ID" value="KVI11279"/>
    <property type="gene ID" value="Ccrd_010311"/>
</dbReference>
<dbReference type="GO" id="GO:0016887">
    <property type="term" value="F:ATP hydrolysis activity"/>
    <property type="evidence" value="ECO:0007669"/>
    <property type="project" value="InterPro"/>
</dbReference>
<dbReference type="Proteomes" id="UP000243975">
    <property type="component" value="Unassembled WGS sequence"/>
</dbReference>
<dbReference type="Pfam" id="PF07728">
    <property type="entry name" value="AAA_5"/>
    <property type="match status" value="1"/>
</dbReference>
<evidence type="ECO:0000256" key="2">
    <source>
        <dbReference type="ARBA" id="ARBA00022840"/>
    </source>
</evidence>
<proteinExistence type="predicted"/>
<protein>
    <submittedName>
        <fullName evidence="4">ATPase, dynein-related, AAA domain-containing protein</fullName>
    </submittedName>
</protein>
<comment type="caution">
    <text evidence="4">The sequence shown here is derived from an EMBL/GenBank/DDBJ whole genome shotgun (WGS) entry which is preliminary data.</text>
</comment>
<dbReference type="EMBL" id="LEKV01000482">
    <property type="protein sequence ID" value="KVI11279.1"/>
    <property type="molecule type" value="Genomic_DNA"/>
</dbReference>
<sequence length="112" mass="12206">MPKTGRPFVLTSTVKKSLEMVLLAVSQRWPTLLYGPAGAGKTALISRLAQGHGSQVLSIYMDEKIDGKTLIGNYVCAEQPGEFRWQYGSLTQAILNGLWVVLEDIDNAPADV</sequence>
<dbReference type="InterPro" id="IPR027417">
    <property type="entry name" value="P-loop_NTPase"/>
</dbReference>
<feature type="domain" description="ATPase dynein-related AAA" evidence="3">
    <location>
        <begin position="31"/>
        <end position="112"/>
    </location>
</feature>
<reference evidence="4 5" key="1">
    <citation type="journal article" date="2016" name="Sci. Rep.">
        <title>The genome sequence of the outbreeding globe artichoke constructed de novo incorporating a phase-aware low-pass sequencing strategy of F1 progeny.</title>
        <authorList>
            <person name="Scaglione D."/>
            <person name="Reyes-Chin-Wo S."/>
            <person name="Acquadro A."/>
            <person name="Froenicke L."/>
            <person name="Portis E."/>
            <person name="Beitel C."/>
            <person name="Tirone M."/>
            <person name="Mauro R."/>
            <person name="Lo Monaco A."/>
            <person name="Mauromicale G."/>
            <person name="Faccioli P."/>
            <person name="Cattivelli L."/>
            <person name="Rieseberg L."/>
            <person name="Michelmore R."/>
            <person name="Lanteri S."/>
        </authorList>
    </citation>
    <scope>NUCLEOTIDE SEQUENCE [LARGE SCALE GENOMIC DNA]</scope>
    <source>
        <strain evidence="4">2C</strain>
    </source>
</reference>
<accession>A0A103YLH9</accession>
<dbReference type="GO" id="GO:0000027">
    <property type="term" value="P:ribosomal large subunit assembly"/>
    <property type="evidence" value="ECO:0007669"/>
    <property type="project" value="TreeGrafter"/>
</dbReference>
<dbReference type="STRING" id="59895.A0A103YLH9"/>
<dbReference type="AlphaFoldDB" id="A0A103YLH9"/>
<dbReference type="GO" id="GO:0005634">
    <property type="term" value="C:nucleus"/>
    <property type="evidence" value="ECO:0007669"/>
    <property type="project" value="TreeGrafter"/>
</dbReference>
<organism evidence="4 5">
    <name type="scientific">Cynara cardunculus var. scolymus</name>
    <name type="common">Globe artichoke</name>
    <name type="synonym">Cynara scolymus</name>
    <dbReference type="NCBI Taxonomy" id="59895"/>
    <lineage>
        <taxon>Eukaryota</taxon>
        <taxon>Viridiplantae</taxon>
        <taxon>Streptophyta</taxon>
        <taxon>Embryophyta</taxon>
        <taxon>Tracheophyta</taxon>
        <taxon>Spermatophyta</taxon>
        <taxon>Magnoliopsida</taxon>
        <taxon>eudicotyledons</taxon>
        <taxon>Gunneridae</taxon>
        <taxon>Pentapetalae</taxon>
        <taxon>asterids</taxon>
        <taxon>campanulids</taxon>
        <taxon>Asterales</taxon>
        <taxon>Asteraceae</taxon>
        <taxon>Carduoideae</taxon>
        <taxon>Cardueae</taxon>
        <taxon>Carduinae</taxon>
        <taxon>Cynara</taxon>
    </lineage>
</organism>
<dbReference type="PANTHER" id="PTHR48103">
    <property type="entry name" value="MIDASIN-RELATED"/>
    <property type="match status" value="1"/>
</dbReference>
<dbReference type="PANTHER" id="PTHR48103:SF2">
    <property type="entry name" value="MIDASIN"/>
    <property type="match status" value="1"/>
</dbReference>
<dbReference type="SUPFAM" id="SSF52540">
    <property type="entry name" value="P-loop containing nucleoside triphosphate hydrolases"/>
    <property type="match status" value="1"/>
</dbReference>
<name>A0A103YLH9_CYNCS</name>